<gene>
    <name evidence="2" type="primary">LOC142177165</name>
</gene>
<dbReference type="RefSeq" id="XP_075101734.1">
    <property type="nucleotide sequence ID" value="XM_075245633.1"/>
</dbReference>
<evidence type="ECO:0000313" key="2">
    <source>
        <dbReference type="RefSeq" id="XP_075101734.1"/>
    </source>
</evidence>
<evidence type="ECO:0000313" key="1">
    <source>
        <dbReference type="Proteomes" id="UP000790787"/>
    </source>
</evidence>
<organism evidence="1 2">
    <name type="scientific">Nicotiana tabacum</name>
    <name type="common">Common tobacco</name>
    <dbReference type="NCBI Taxonomy" id="4097"/>
    <lineage>
        <taxon>Eukaryota</taxon>
        <taxon>Viridiplantae</taxon>
        <taxon>Streptophyta</taxon>
        <taxon>Embryophyta</taxon>
        <taxon>Tracheophyta</taxon>
        <taxon>Spermatophyta</taxon>
        <taxon>Magnoliopsida</taxon>
        <taxon>eudicotyledons</taxon>
        <taxon>Gunneridae</taxon>
        <taxon>Pentapetalae</taxon>
        <taxon>asterids</taxon>
        <taxon>lamiids</taxon>
        <taxon>Solanales</taxon>
        <taxon>Solanaceae</taxon>
        <taxon>Nicotianoideae</taxon>
        <taxon>Nicotianeae</taxon>
        <taxon>Nicotiana</taxon>
    </lineage>
</organism>
<dbReference type="Proteomes" id="UP000790787">
    <property type="component" value="Chromosome 23"/>
</dbReference>
<name>A0AC58TX39_TOBAC</name>
<reference evidence="1" key="1">
    <citation type="journal article" date="2014" name="Nat. Commun.">
        <title>The tobacco genome sequence and its comparison with those of tomato and potato.</title>
        <authorList>
            <person name="Sierro N."/>
            <person name="Battey J.N."/>
            <person name="Ouadi S."/>
            <person name="Bakaher N."/>
            <person name="Bovet L."/>
            <person name="Willig A."/>
            <person name="Goepfert S."/>
            <person name="Peitsch M.C."/>
            <person name="Ivanov N.V."/>
        </authorList>
    </citation>
    <scope>NUCLEOTIDE SEQUENCE [LARGE SCALE GENOMIC DNA]</scope>
</reference>
<protein>
    <submittedName>
        <fullName evidence="2">Uncharacterized protein LOC142177165</fullName>
    </submittedName>
</protein>
<accession>A0AC58TX39</accession>
<keyword evidence="1" id="KW-1185">Reference proteome</keyword>
<reference evidence="2" key="2">
    <citation type="submission" date="2025-08" db="UniProtKB">
        <authorList>
            <consortium name="RefSeq"/>
        </authorList>
    </citation>
    <scope>IDENTIFICATION</scope>
    <source>
        <tissue evidence="2">Leaf</tissue>
    </source>
</reference>
<sequence>MFLLMEDVTKDCLVPSSKLALEFGSSLKKVTVTLIGLMHYIGEGGVVAPHGLKSKRFSEVSRPKPKINKYSAVIKVGSRKVANCKFATFETKIVFIVRVWSPLGVLRNRVDLLLRDMVDFDVILGMDWLSPYHAILDCHAKIVISYVKARHMVEKGCLAYLVYARDSSAEVPSIDSVPVVREFPEMFPADLPGMPPDRDIDFCIDLAPGTQPISILPYRMAPPELKELKKQLQDFLDKGFIRPSVSPWVSSDGIQVDPKKIEAVQNWPRPISATEIRSFLGLAGYYRRFVEGFSSIAAPLNRLTQKDAPFRWSDECEASFQKLKTSLERITMDFIVGLPRTQRKFDAVWVIVDRLTKSAHFIPMAVTYSSERLTEIYIREIVPLHGLPVSIISDRGTQFTSHFWRAMGRLSPRYIGPFEILEGVGEVDYRLALPPGLSSVHPVFHVSTLRKYHGDPSHVLDFSSVKLDKDLTYEEEPVAILDRRVRQLRSKSYPSVRVQWRGQPIEAATWESESDMQSRYPHLFTSPVMYFSNFMYMTCRAYDSVLPDFGKLLIMVRTRDEVTDNAAPRAGVSRSRGIGRGRGGARATTRAPARAAAEEPPVALVREQAHKAPVATPGLQETLVHILSMFGTLAQARLIPLAPTTSLAGGGAQTPSACALEKRANVDQAPGVIPVQPMIAVRPEVRPMVSEEEQKRLERFKNYFPPTFSVAGSKDAQGFLDQCLHILCFRHSGVEQGRAYYFPTDGADV</sequence>
<proteinExistence type="predicted"/>